<dbReference type="GO" id="GO:0034338">
    <property type="term" value="F:short-chain carboxylesterase activity"/>
    <property type="evidence" value="ECO:0007669"/>
    <property type="project" value="TreeGrafter"/>
</dbReference>
<dbReference type="AlphaFoldDB" id="A0A1L3J6E1"/>
<dbReference type="PIRSF" id="PIRSF005211">
    <property type="entry name" value="Ab_hydro_YheT"/>
    <property type="match status" value="1"/>
</dbReference>
<organism evidence="4 5">
    <name type="scientific">Christiangramia salexigens</name>
    <dbReference type="NCBI Taxonomy" id="1913577"/>
    <lineage>
        <taxon>Bacteria</taxon>
        <taxon>Pseudomonadati</taxon>
        <taxon>Bacteroidota</taxon>
        <taxon>Flavobacteriia</taxon>
        <taxon>Flavobacteriales</taxon>
        <taxon>Flavobacteriaceae</taxon>
        <taxon>Christiangramia</taxon>
    </lineage>
</organism>
<dbReference type="InterPro" id="IPR012020">
    <property type="entry name" value="ABHD4"/>
</dbReference>
<keyword evidence="5" id="KW-1185">Reference proteome</keyword>
<dbReference type="Gene3D" id="3.40.50.1820">
    <property type="entry name" value="alpha/beta hydrolase"/>
    <property type="match status" value="1"/>
</dbReference>
<gene>
    <name evidence="4" type="ORF">LPB144_09885</name>
</gene>
<accession>A0A1L3J6E1</accession>
<dbReference type="STRING" id="1913577.LPB144_09885"/>
<protein>
    <submittedName>
        <fullName evidence="4">Alpha/beta hydrolase</fullName>
    </submittedName>
</protein>
<keyword evidence="4" id="KW-0378">Hydrolase</keyword>
<dbReference type="OrthoDB" id="332676at2"/>
<dbReference type="EMBL" id="CP018153">
    <property type="protein sequence ID" value="APG60692.1"/>
    <property type="molecule type" value="Genomic_DNA"/>
</dbReference>
<feature type="active site" description="Charge relay system" evidence="2">
    <location>
        <position position="268"/>
    </location>
</feature>
<name>A0A1L3J6E1_9FLAO</name>
<evidence type="ECO:0000256" key="2">
    <source>
        <dbReference type="PIRSR" id="PIRSR005211-1"/>
    </source>
</evidence>
<evidence type="ECO:0000259" key="3">
    <source>
        <dbReference type="Pfam" id="PF00561"/>
    </source>
</evidence>
<dbReference type="InterPro" id="IPR029058">
    <property type="entry name" value="AB_hydrolase_fold"/>
</dbReference>
<evidence type="ECO:0000313" key="4">
    <source>
        <dbReference type="EMBL" id="APG60692.1"/>
    </source>
</evidence>
<evidence type="ECO:0000313" key="5">
    <source>
        <dbReference type="Proteomes" id="UP000182510"/>
    </source>
</evidence>
<dbReference type="PANTHER" id="PTHR10794">
    <property type="entry name" value="ABHYDROLASE DOMAIN-CONTAINING PROTEIN"/>
    <property type="match status" value="1"/>
</dbReference>
<dbReference type="KEGG" id="grl:LPB144_09885"/>
<sequence>MPVISGNYIPPKFFRNADVSTIYSATLRKVDLPVPERERIELSDGDFVDLDWNYGKKEESGRLVLLLHGLAGSADRPYMRGMARIFTQNGWHVVGMNFRGCSEEMNRLFQSYHAGASDDIAEVITHLLSLKKYPKIAIVGFSLGGNMLMKYLGENRSLPEEIIGGVGVSVPCDLAGSLGAINRMRNFVYSKRFELNLKQHLLERARLFPDQLSKEQVIKCRSLREIDDLYTSRAHGYDDASDYYKKASALGFLRNLKRPCLILSAKNDSFLSEKCYPFEIAENSELLHLEVPVYGGHVGFVTRDISYYHEKRALEFIESLI</sequence>
<dbReference type="SUPFAM" id="SSF53474">
    <property type="entry name" value="alpha/beta-Hydrolases"/>
    <property type="match status" value="1"/>
</dbReference>
<dbReference type="Proteomes" id="UP000182510">
    <property type="component" value="Chromosome"/>
</dbReference>
<proteinExistence type="inferred from homology"/>
<dbReference type="Pfam" id="PF00561">
    <property type="entry name" value="Abhydrolase_1"/>
    <property type="match status" value="1"/>
</dbReference>
<comment type="similarity">
    <text evidence="1">Belongs to the AB hydrolase superfamily. AB hydrolase 4 family.</text>
</comment>
<dbReference type="InterPro" id="IPR000073">
    <property type="entry name" value="AB_hydrolase_1"/>
</dbReference>
<dbReference type="GO" id="GO:0047372">
    <property type="term" value="F:monoacylglycerol lipase activity"/>
    <property type="evidence" value="ECO:0007669"/>
    <property type="project" value="TreeGrafter"/>
</dbReference>
<dbReference type="InterPro" id="IPR050960">
    <property type="entry name" value="AB_hydrolase_4_sf"/>
</dbReference>
<evidence type="ECO:0000256" key="1">
    <source>
        <dbReference type="ARBA" id="ARBA00010884"/>
    </source>
</evidence>
<reference evidence="4 5" key="1">
    <citation type="submission" date="2016-11" db="EMBL/GenBank/DDBJ databases">
        <title>Gramella sp. LPB0144 isolated from marine environment.</title>
        <authorList>
            <person name="Kim E."/>
            <person name="Yi H."/>
        </authorList>
    </citation>
    <scope>NUCLEOTIDE SEQUENCE [LARGE SCALE GENOMIC DNA]</scope>
    <source>
        <strain evidence="4 5">LPB0144</strain>
    </source>
</reference>
<dbReference type="PANTHER" id="PTHR10794:SF94">
    <property type="entry name" value="ESTERASE YHET-RELATED"/>
    <property type="match status" value="1"/>
</dbReference>
<feature type="domain" description="AB hydrolase-1" evidence="3">
    <location>
        <begin position="63"/>
        <end position="270"/>
    </location>
</feature>
<feature type="active site" description="Charge relay system" evidence="2">
    <location>
        <position position="297"/>
    </location>
</feature>
<dbReference type="RefSeq" id="WP_072553382.1">
    <property type="nucleotide sequence ID" value="NZ_CP018153.1"/>
</dbReference>
<feature type="active site" description="Charge relay system" evidence="2">
    <location>
        <position position="142"/>
    </location>
</feature>